<accession>A0ABP9ZCJ9</accession>
<evidence type="ECO:0000313" key="4">
    <source>
        <dbReference type="Proteomes" id="UP001473302"/>
    </source>
</evidence>
<dbReference type="InterPro" id="IPR005036">
    <property type="entry name" value="CBM21_dom"/>
</dbReference>
<evidence type="ECO:0000259" key="2">
    <source>
        <dbReference type="PROSITE" id="PS51159"/>
    </source>
</evidence>
<feature type="region of interest" description="Disordered" evidence="1">
    <location>
        <begin position="276"/>
        <end position="304"/>
    </location>
</feature>
<organism evidence="3 4">
    <name type="scientific">Mucor flavus</name>
    <dbReference type="NCBI Taxonomy" id="439312"/>
    <lineage>
        <taxon>Eukaryota</taxon>
        <taxon>Fungi</taxon>
        <taxon>Fungi incertae sedis</taxon>
        <taxon>Mucoromycota</taxon>
        <taxon>Mucoromycotina</taxon>
        <taxon>Mucoromycetes</taxon>
        <taxon>Mucorales</taxon>
        <taxon>Mucorineae</taxon>
        <taxon>Mucoraceae</taxon>
        <taxon>Mucor</taxon>
    </lineage>
</organism>
<protein>
    <recommendedName>
        <fullName evidence="2">CBM21 domain-containing protein</fullName>
    </recommendedName>
</protein>
<evidence type="ECO:0000256" key="1">
    <source>
        <dbReference type="SAM" id="MobiDB-lite"/>
    </source>
</evidence>
<sequence length="376" mass="43494">MTSTLSPHSMPLSNQCKRRVLLKRSTHQMNDPYVIQQIKNDPKKKTVRFQTQDQVRYFYKTQSASTVKKDPPMMDNSIEDYKLSLPHWPTRNSIFYNTEQKIRMETVALANGDCELMSDNKFLLEGRCRAMNLSFHKLVSIRYSFDLWRTYKETTGEFRESIASTSNTWDRFIFTIPIDAKQNVQSLYLALKYTVGDQEFWDNNNGMNYEIVITCTNQIEQEEKEQEQQQQSLVQEQDLVTNITKEDEEELALMKDNTKVLGRRYDFTASLSAARKPYFASPPPSPPGTPVDNEDNFSYTPPVFFDDASSLTQETTYIVESTHSKKPQEPQVKTPPTSAEGFQMSYSDFVNKYCFYNSHSNPIYSTFSTCPSAVLS</sequence>
<proteinExistence type="predicted"/>
<feature type="compositionally biased region" description="Pro residues" evidence="1">
    <location>
        <begin position="280"/>
        <end position="289"/>
    </location>
</feature>
<dbReference type="Pfam" id="PF03370">
    <property type="entry name" value="CBM_21"/>
    <property type="match status" value="1"/>
</dbReference>
<keyword evidence="4" id="KW-1185">Reference proteome</keyword>
<reference evidence="3 4" key="1">
    <citation type="submission" date="2024-04" db="EMBL/GenBank/DDBJ databases">
        <title>genome sequences of Mucor flavus KT1a and Helicostylum pulchrum KT1b strains isolated from the surface of a dry-aged beef.</title>
        <authorList>
            <person name="Toyotome T."/>
            <person name="Hosono M."/>
            <person name="Torimaru M."/>
            <person name="Fukuda K."/>
            <person name="Mikami N."/>
        </authorList>
    </citation>
    <scope>NUCLEOTIDE SEQUENCE [LARGE SCALE GENOMIC DNA]</scope>
    <source>
        <strain evidence="3 4">KT1a</strain>
    </source>
</reference>
<dbReference type="PANTHER" id="PTHR12307">
    <property type="entry name" value="PROTEIN PHOSPHATASE 1 REGULATORY SUBUNIT"/>
    <property type="match status" value="1"/>
</dbReference>
<dbReference type="Proteomes" id="UP001473302">
    <property type="component" value="Unassembled WGS sequence"/>
</dbReference>
<gene>
    <name evidence="3" type="ORF">MFLAVUS_010393</name>
</gene>
<dbReference type="InterPro" id="IPR038175">
    <property type="entry name" value="CBM21_dom_sf"/>
</dbReference>
<comment type="caution">
    <text evidence="3">The sequence shown here is derived from an EMBL/GenBank/DDBJ whole genome shotgun (WGS) entry which is preliminary data.</text>
</comment>
<name>A0ABP9ZCJ9_9FUNG</name>
<dbReference type="PROSITE" id="PS51159">
    <property type="entry name" value="CBM21"/>
    <property type="match status" value="1"/>
</dbReference>
<dbReference type="Gene3D" id="2.60.40.2440">
    <property type="entry name" value="Carbohydrate binding type-21 domain"/>
    <property type="match status" value="1"/>
</dbReference>
<dbReference type="InterPro" id="IPR050782">
    <property type="entry name" value="PP1_regulatory_subunit_3"/>
</dbReference>
<evidence type="ECO:0000313" key="3">
    <source>
        <dbReference type="EMBL" id="GAA5816859.1"/>
    </source>
</evidence>
<feature type="domain" description="CBM21" evidence="2">
    <location>
        <begin position="99"/>
        <end position="212"/>
    </location>
</feature>
<dbReference type="EMBL" id="BAABUK010000035">
    <property type="protein sequence ID" value="GAA5816859.1"/>
    <property type="molecule type" value="Genomic_DNA"/>
</dbReference>
<feature type="region of interest" description="Disordered" evidence="1">
    <location>
        <begin position="320"/>
        <end position="339"/>
    </location>
</feature>
<dbReference type="PANTHER" id="PTHR12307:SF36">
    <property type="entry name" value="GLYCOGEN-BINDING SUBUNIT 76A"/>
    <property type="match status" value="1"/>
</dbReference>